<evidence type="ECO:0000256" key="1">
    <source>
        <dbReference type="SAM" id="SignalP"/>
    </source>
</evidence>
<reference evidence="2 3" key="1">
    <citation type="submission" date="2024-01" db="EMBL/GenBank/DDBJ databases">
        <authorList>
            <person name="Allen C."/>
            <person name="Tagirdzhanova G."/>
        </authorList>
    </citation>
    <scope>NUCLEOTIDE SEQUENCE [LARGE SCALE GENOMIC DNA]</scope>
</reference>
<dbReference type="Proteomes" id="UP001642482">
    <property type="component" value="Unassembled WGS sequence"/>
</dbReference>
<keyword evidence="1" id="KW-0732">Signal</keyword>
<gene>
    <name evidence="2" type="ORF">SEUCBS140593_004514</name>
</gene>
<evidence type="ECO:0000313" key="3">
    <source>
        <dbReference type="Proteomes" id="UP001642482"/>
    </source>
</evidence>
<keyword evidence="3" id="KW-1185">Reference proteome</keyword>
<comment type="caution">
    <text evidence="2">The sequence shown here is derived from an EMBL/GenBank/DDBJ whole genome shotgun (WGS) entry which is preliminary data.</text>
</comment>
<evidence type="ECO:0000313" key="2">
    <source>
        <dbReference type="EMBL" id="CAK7221269.1"/>
    </source>
</evidence>
<organism evidence="2 3">
    <name type="scientific">Sporothrix eucalyptigena</name>
    <dbReference type="NCBI Taxonomy" id="1812306"/>
    <lineage>
        <taxon>Eukaryota</taxon>
        <taxon>Fungi</taxon>
        <taxon>Dikarya</taxon>
        <taxon>Ascomycota</taxon>
        <taxon>Pezizomycotina</taxon>
        <taxon>Sordariomycetes</taxon>
        <taxon>Sordariomycetidae</taxon>
        <taxon>Ophiostomatales</taxon>
        <taxon>Ophiostomataceae</taxon>
        <taxon>Sporothrix</taxon>
    </lineage>
</organism>
<feature type="chain" id="PRO_5045749449" evidence="1">
    <location>
        <begin position="22"/>
        <end position="78"/>
    </location>
</feature>
<name>A0ABP0BNT7_9PEZI</name>
<protein>
    <submittedName>
        <fullName evidence="2">Uncharacterized protein</fullName>
    </submittedName>
</protein>
<sequence length="78" mass="8587">MHTPGHLYLAWGAVLPRLVTGFPNALFETTRVVTTCIVYVRAPLPADGDFANVDMSNATYMTLTKFTETKTVPIGQKE</sequence>
<proteinExistence type="predicted"/>
<dbReference type="EMBL" id="CAWUHD010000039">
    <property type="protein sequence ID" value="CAK7221269.1"/>
    <property type="molecule type" value="Genomic_DNA"/>
</dbReference>
<feature type="signal peptide" evidence="1">
    <location>
        <begin position="1"/>
        <end position="21"/>
    </location>
</feature>
<accession>A0ABP0BNT7</accession>